<dbReference type="Proteomes" id="UP000275385">
    <property type="component" value="Unassembled WGS sequence"/>
</dbReference>
<reference evidence="3 4" key="1">
    <citation type="submission" date="2018-08" db="EMBL/GenBank/DDBJ databases">
        <title>Draft genome of the lignicolous fungus Coniochaeta pulveracea.</title>
        <authorList>
            <person name="Borstlap C.J."/>
            <person name="De Witt R.N."/>
            <person name="Botha A."/>
            <person name="Volschenk H."/>
        </authorList>
    </citation>
    <scope>NUCLEOTIDE SEQUENCE [LARGE SCALE GENOMIC DNA]</scope>
    <source>
        <strain evidence="3 4">CAB683</strain>
    </source>
</reference>
<comment type="caution">
    <text evidence="3">The sequence shown here is derived from an EMBL/GenBank/DDBJ whole genome shotgun (WGS) entry which is preliminary data.</text>
</comment>
<feature type="compositionally biased region" description="Low complexity" evidence="1">
    <location>
        <begin position="253"/>
        <end position="270"/>
    </location>
</feature>
<accession>A0A420YCG2</accession>
<gene>
    <name evidence="3" type="ORF">DL546_006604</name>
</gene>
<feature type="compositionally biased region" description="Basic and acidic residues" evidence="1">
    <location>
        <begin position="151"/>
        <end position="167"/>
    </location>
</feature>
<dbReference type="GO" id="GO:1904263">
    <property type="term" value="P:positive regulation of TORC1 signaling"/>
    <property type="evidence" value="ECO:0007669"/>
    <property type="project" value="TreeGrafter"/>
</dbReference>
<dbReference type="AlphaFoldDB" id="A0A420YCG2"/>
<dbReference type="OrthoDB" id="5599713at2759"/>
<dbReference type="InterPro" id="IPR021713">
    <property type="entry name" value="Folliculin"/>
</dbReference>
<protein>
    <recommendedName>
        <fullName evidence="2">UDENN FLCN/SMCR8-type domain-containing protein</fullName>
    </recommendedName>
</protein>
<feature type="compositionally biased region" description="Low complexity" evidence="1">
    <location>
        <begin position="125"/>
        <end position="140"/>
    </location>
</feature>
<evidence type="ECO:0000259" key="2">
    <source>
        <dbReference type="PROSITE" id="PS51834"/>
    </source>
</evidence>
<sequence length="520" mass="54946">MTSILCLAHFCDVHGPTPLMVTEGLPVPCSVCYENDIPVGAIGPSSDDGRPRTGVGKGSPYATAAVTESLRRMNFANTPRSSSVPASEHEAVQTHRAALLRSAQIANAASAIDSPPLSPRRASEQLPEQQRHQGQQQQTQSISAPYGQHKPRPESGFRRTYDQDVTRRAGPCENCALTLPRRQDSPDSPSRASIDSRTDTAPTLRTRAPCARVYASSPEESSLLNSQTSAGSPSEDEATTAKNSAKPMHRRTGTTVSTTSRSTASTSSASHAHIHYLDYTSTHEPVVPSSFTMVRASCLRTLSLETLPRPPVTGFPGSSVTPLSPSPSPMTPAFVTTPSAGAAASGGPIFFGDPASGYTTAYIFRIPDVHARGHKRVYAFLALSTHRERLAMKSFGFIAAAFREMATWIQTLAELEAERANSDGDSSSASSPIAPNPSYGGFGLQSEPQPVIPPQSAGGSSFLTGGMGGMSRRMGGGFGGGGVALKQRGLAELVGLPDFFIELHSRFVRLLLELGVVLGS</sequence>
<feature type="region of interest" description="Disordered" evidence="1">
    <location>
        <begin position="110"/>
        <end position="270"/>
    </location>
</feature>
<feature type="domain" description="UDENN FLCN/SMCR8-type" evidence="2">
    <location>
        <begin position="261"/>
        <end position="520"/>
    </location>
</feature>
<dbReference type="GO" id="GO:0005829">
    <property type="term" value="C:cytosol"/>
    <property type="evidence" value="ECO:0007669"/>
    <property type="project" value="TreeGrafter"/>
</dbReference>
<dbReference type="GO" id="GO:0005096">
    <property type="term" value="F:GTPase activator activity"/>
    <property type="evidence" value="ECO:0007669"/>
    <property type="project" value="InterPro"/>
</dbReference>
<evidence type="ECO:0000313" key="4">
    <source>
        <dbReference type="Proteomes" id="UP000275385"/>
    </source>
</evidence>
<evidence type="ECO:0000313" key="3">
    <source>
        <dbReference type="EMBL" id="RKU45563.1"/>
    </source>
</evidence>
<keyword evidence="4" id="KW-1185">Reference proteome</keyword>
<dbReference type="PANTHER" id="PTHR31441">
    <property type="entry name" value="FOLLICULIN FAMILY MEMBER"/>
    <property type="match status" value="1"/>
</dbReference>
<dbReference type="InterPro" id="IPR037521">
    <property type="entry name" value="FLCN/SMCR8_DENN"/>
</dbReference>
<dbReference type="STRING" id="177199.A0A420YCG2"/>
<dbReference type="PANTHER" id="PTHR31441:SF2">
    <property type="entry name" value="FOLLICULIN"/>
    <property type="match status" value="1"/>
</dbReference>
<organism evidence="3 4">
    <name type="scientific">Coniochaeta pulveracea</name>
    <dbReference type="NCBI Taxonomy" id="177199"/>
    <lineage>
        <taxon>Eukaryota</taxon>
        <taxon>Fungi</taxon>
        <taxon>Dikarya</taxon>
        <taxon>Ascomycota</taxon>
        <taxon>Pezizomycotina</taxon>
        <taxon>Sordariomycetes</taxon>
        <taxon>Sordariomycetidae</taxon>
        <taxon>Coniochaetales</taxon>
        <taxon>Coniochaetaceae</taxon>
        <taxon>Coniochaeta</taxon>
    </lineage>
</organism>
<name>A0A420YCG2_9PEZI</name>
<dbReference type="EMBL" id="QVQW01000020">
    <property type="protein sequence ID" value="RKU45563.1"/>
    <property type="molecule type" value="Genomic_DNA"/>
</dbReference>
<evidence type="ECO:0000256" key="1">
    <source>
        <dbReference type="SAM" id="MobiDB-lite"/>
    </source>
</evidence>
<dbReference type="PROSITE" id="PS51834">
    <property type="entry name" value="DENN_FLCN_SMCR8"/>
    <property type="match status" value="1"/>
</dbReference>
<dbReference type="Pfam" id="PF11704">
    <property type="entry name" value="Folliculin"/>
    <property type="match status" value="1"/>
</dbReference>
<proteinExistence type="predicted"/>
<feature type="compositionally biased region" description="Polar residues" evidence="1">
    <location>
        <begin position="218"/>
        <end position="232"/>
    </location>
</feature>
<dbReference type="InterPro" id="IPR037520">
    <property type="entry name" value="Folliculin/SMCR8_longin"/>
</dbReference>
<feature type="compositionally biased region" description="Polar residues" evidence="1">
    <location>
        <begin position="186"/>
        <end position="203"/>
    </location>
</feature>